<dbReference type="PANTHER" id="PTHR13032">
    <property type="entry name" value="MITOCHONDRIAL IMPORT INNER MEMBRANE TRANSLOCASE SUBUNIT TIM21"/>
    <property type="match status" value="1"/>
</dbReference>
<evidence type="ECO:0000256" key="10">
    <source>
        <dbReference type="SAM" id="MobiDB-lite"/>
    </source>
</evidence>
<gene>
    <name evidence="11" type="ORF">A3770_15p74330</name>
</gene>
<keyword evidence="9" id="KW-0811">Translocation</keyword>
<comment type="subunit">
    <text evidence="9">Component of the TIM23 complex.</text>
</comment>
<comment type="similarity">
    <text evidence="2 9">Belongs to the TIM21 family.</text>
</comment>
<evidence type="ECO:0000256" key="1">
    <source>
        <dbReference type="ARBA" id="ARBA00004434"/>
    </source>
</evidence>
<evidence type="ECO:0000256" key="7">
    <source>
        <dbReference type="ARBA" id="ARBA00023128"/>
    </source>
</evidence>
<feature type="transmembrane region" description="Helical" evidence="9">
    <location>
        <begin position="61"/>
        <end position="82"/>
    </location>
</feature>
<feature type="compositionally biased region" description="Polar residues" evidence="10">
    <location>
        <begin position="1"/>
        <end position="15"/>
    </location>
</feature>
<dbReference type="OrthoDB" id="436405at2759"/>
<keyword evidence="6 9" id="KW-1133">Transmembrane helix</keyword>
<proteinExistence type="inferred from homology"/>
<evidence type="ECO:0000256" key="5">
    <source>
        <dbReference type="ARBA" id="ARBA00022946"/>
    </source>
</evidence>
<keyword evidence="5" id="KW-0809">Transit peptide</keyword>
<dbReference type="Pfam" id="PF08294">
    <property type="entry name" value="TIM21"/>
    <property type="match status" value="1"/>
</dbReference>
<evidence type="ECO:0000256" key="3">
    <source>
        <dbReference type="ARBA" id="ARBA00022692"/>
    </source>
</evidence>
<dbReference type="AlphaFoldDB" id="A0A5B8MZ12"/>
<dbReference type="InterPro" id="IPR038552">
    <property type="entry name" value="Tim21_IMS_sf"/>
</dbReference>
<evidence type="ECO:0000256" key="6">
    <source>
        <dbReference type="ARBA" id="ARBA00022989"/>
    </source>
</evidence>
<evidence type="ECO:0000256" key="4">
    <source>
        <dbReference type="ARBA" id="ARBA00022792"/>
    </source>
</evidence>
<keyword evidence="9" id="KW-0653">Protein transport</keyword>
<organism evidence="11 12">
    <name type="scientific">Chloropicon primus</name>
    <dbReference type="NCBI Taxonomy" id="1764295"/>
    <lineage>
        <taxon>Eukaryota</taxon>
        <taxon>Viridiplantae</taxon>
        <taxon>Chlorophyta</taxon>
        <taxon>Chloropicophyceae</taxon>
        <taxon>Chloropicales</taxon>
        <taxon>Chloropicaceae</taxon>
        <taxon>Chloropicon</taxon>
    </lineage>
</organism>
<keyword evidence="8 9" id="KW-0472">Membrane</keyword>
<keyword evidence="3 9" id="KW-0812">Transmembrane</keyword>
<sequence>MRASESQVASVSSKRPSFATKAGGKGKAREEALSSLQQKDQEALSTFFHEPKGPVTAVEGASYSVVIAGGLAIAATLAYYVVTELFVEKPADKVYNKALERIQQDPRVMVRLGSPIKGYGSDSRNRRARQRISHRMVRQEDGTEHCQVQFQASGPNGRATIHADMYEKGSDWEFAYLIVDVTYPPNARARINVQTAKQ</sequence>
<keyword evidence="9" id="KW-0813">Transport</keyword>
<evidence type="ECO:0000256" key="8">
    <source>
        <dbReference type="ARBA" id="ARBA00023136"/>
    </source>
</evidence>
<comment type="function">
    <text evidence="9">Essential component of the TIM23 complex, a complex that mediates the translocation of transit peptide-containing proteins across the mitochondrial inner membrane.</text>
</comment>
<dbReference type="GO" id="GO:0005744">
    <property type="term" value="C:TIM23 mitochondrial import inner membrane translocase complex"/>
    <property type="evidence" value="ECO:0007669"/>
    <property type="project" value="UniProtKB-UniRule"/>
</dbReference>
<dbReference type="PANTHER" id="PTHR13032:SF6">
    <property type="entry name" value="MITOCHONDRIAL IMPORT INNER MEMBRANE TRANSLOCASE SUBUNIT TIM21"/>
    <property type="match status" value="1"/>
</dbReference>
<dbReference type="STRING" id="1764295.A0A5B8MZ12"/>
<protein>
    <recommendedName>
        <fullName evidence="9">Mitochondrial import inner membrane translocase subunit Tim21</fullName>
    </recommendedName>
</protein>
<keyword evidence="4 9" id="KW-0999">Mitochondrion inner membrane</keyword>
<evidence type="ECO:0000256" key="9">
    <source>
        <dbReference type="RuleBase" id="RU367142"/>
    </source>
</evidence>
<dbReference type="Gene3D" id="3.10.450.320">
    <property type="entry name" value="Mitochondrial import inner membrane translocase subunit Tim21"/>
    <property type="match status" value="1"/>
</dbReference>
<dbReference type="Proteomes" id="UP000316726">
    <property type="component" value="Chromosome 15"/>
</dbReference>
<keyword evidence="12" id="KW-1185">Reference proteome</keyword>
<accession>A0A5B8MZ12</accession>
<dbReference type="EMBL" id="CP031048">
    <property type="protein sequence ID" value="QDZ24915.1"/>
    <property type="molecule type" value="Genomic_DNA"/>
</dbReference>
<comment type="subcellular location">
    <subcellularLocation>
        <location evidence="1 9">Mitochondrion inner membrane</location>
        <topology evidence="1 9">Single-pass membrane protein</topology>
    </subcellularLocation>
</comment>
<name>A0A5B8MZ12_9CHLO</name>
<evidence type="ECO:0000313" key="11">
    <source>
        <dbReference type="EMBL" id="QDZ24915.1"/>
    </source>
</evidence>
<dbReference type="InterPro" id="IPR013261">
    <property type="entry name" value="Tim21"/>
</dbReference>
<dbReference type="GO" id="GO:0030150">
    <property type="term" value="P:protein import into mitochondrial matrix"/>
    <property type="evidence" value="ECO:0007669"/>
    <property type="project" value="UniProtKB-UniRule"/>
</dbReference>
<evidence type="ECO:0000313" key="12">
    <source>
        <dbReference type="Proteomes" id="UP000316726"/>
    </source>
</evidence>
<reference evidence="11 12" key="1">
    <citation type="submission" date="2018-07" db="EMBL/GenBank/DDBJ databases">
        <title>The complete nuclear genome of the prasinophyte Chloropicon primus (CCMP1205).</title>
        <authorList>
            <person name="Pombert J.-F."/>
            <person name="Otis C."/>
            <person name="Turmel M."/>
            <person name="Lemieux C."/>
        </authorList>
    </citation>
    <scope>NUCLEOTIDE SEQUENCE [LARGE SCALE GENOMIC DNA]</scope>
    <source>
        <strain evidence="11 12">CCMP1205</strain>
    </source>
</reference>
<keyword evidence="7 9" id="KW-0496">Mitochondrion</keyword>
<dbReference type="FunFam" id="3.10.450.320:FF:000002">
    <property type="entry name" value="Mitochondrial import inner membrane translocase subunit tim21"/>
    <property type="match status" value="1"/>
</dbReference>
<feature type="region of interest" description="Disordered" evidence="10">
    <location>
        <begin position="1"/>
        <end position="38"/>
    </location>
</feature>
<evidence type="ECO:0000256" key="2">
    <source>
        <dbReference type="ARBA" id="ARBA00010867"/>
    </source>
</evidence>